<evidence type="ECO:0000256" key="6">
    <source>
        <dbReference type="ARBA" id="ARBA00023136"/>
    </source>
</evidence>
<dbReference type="InterPro" id="IPR041664">
    <property type="entry name" value="AAA_16"/>
</dbReference>
<evidence type="ECO:0000256" key="3">
    <source>
        <dbReference type="ARBA" id="ARBA00004370"/>
    </source>
</evidence>
<evidence type="ECO:0000313" key="8">
    <source>
        <dbReference type="EMBL" id="TGZ81923.1"/>
    </source>
</evidence>
<keyword evidence="5" id="KW-0496">Mitochondrion</keyword>
<name>A0A4S2MZ78_9PEZI</name>
<dbReference type="InterPro" id="IPR027417">
    <property type="entry name" value="P-loop_NTPase"/>
</dbReference>
<evidence type="ECO:0000256" key="5">
    <source>
        <dbReference type="ARBA" id="ARBA00023128"/>
    </source>
</evidence>
<dbReference type="GO" id="GO:0016020">
    <property type="term" value="C:membrane"/>
    <property type="evidence" value="ECO:0007669"/>
    <property type="project" value="UniProtKB-SubCell"/>
</dbReference>
<evidence type="ECO:0000256" key="1">
    <source>
        <dbReference type="ARBA" id="ARBA00004173"/>
    </source>
</evidence>
<dbReference type="SUPFAM" id="SSF52540">
    <property type="entry name" value="P-loop containing nucleoside triphosphate hydrolases"/>
    <property type="match status" value="1"/>
</dbReference>
<evidence type="ECO:0000313" key="9">
    <source>
        <dbReference type="Proteomes" id="UP000298138"/>
    </source>
</evidence>
<evidence type="ECO:0000256" key="4">
    <source>
        <dbReference type="ARBA" id="ARBA00022824"/>
    </source>
</evidence>
<feature type="domain" description="Orc1-like AAA ATPase" evidence="7">
    <location>
        <begin position="395"/>
        <end position="531"/>
    </location>
</feature>
<keyword evidence="4" id="KW-0256">Endoplasmic reticulum</keyword>
<evidence type="ECO:0000256" key="2">
    <source>
        <dbReference type="ARBA" id="ARBA00004240"/>
    </source>
</evidence>
<dbReference type="SUPFAM" id="SSF53474">
    <property type="entry name" value="alpha/beta-Hydrolases"/>
    <property type="match status" value="1"/>
</dbReference>
<dbReference type="InParanoid" id="A0A4S2MZ78"/>
<dbReference type="PANTHER" id="PTHR48182:SF2">
    <property type="entry name" value="PROTEIN SERAC1"/>
    <property type="match status" value="1"/>
</dbReference>
<gene>
    <name evidence="8" type="ORF">EX30DRAFT_395307</name>
</gene>
<dbReference type="EMBL" id="ML220117">
    <property type="protein sequence ID" value="TGZ81923.1"/>
    <property type="molecule type" value="Genomic_DNA"/>
</dbReference>
<reference evidence="8 9" key="1">
    <citation type="submission" date="2019-04" db="EMBL/GenBank/DDBJ databases">
        <title>Comparative genomics and transcriptomics to analyze fruiting body development in filamentous ascomycetes.</title>
        <authorList>
            <consortium name="DOE Joint Genome Institute"/>
            <person name="Lutkenhaus R."/>
            <person name="Traeger S."/>
            <person name="Breuer J."/>
            <person name="Kuo A."/>
            <person name="Lipzen A."/>
            <person name="Pangilinan J."/>
            <person name="Dilworth D."/>
            <person name="Sandor L."/>
            <person name="Poggeler S."/>
            <person name="Barry K."/>
            <person name="Grigoriev I.V."/>
            <person name="Nowrousian M."/>
        </authorList>
    </citation>
    <scope>NUCLEOTIDE SEQUENCE [LARGE SCALE GENOMIC DNA]</scope>
    <source>
        <strain evidence="8 9">CBS 389.68</strain>
    </source>
</reference>
<dbReference type="Gene3D" id="3.40.50.1820">
    <property type="entry name" value="alpha/beta hydrolase"/>
    <property type="match status" value="1"/>
</dbReference>
<keyword evidence="9" id="KW-1185">Reference proteome</keyword>
<dbReference type="GO" id="GO:0005739">
    <property type="term" value="C:mitochondrion"/>
    <property type="evidence" value="ECO:0007669"/>
    <property type="project" value="UniProtKB-SubCell"/>
</dbReference>
<dbReference type="Proteomes" id="UP000298138">
    <property type="component" value="Unassembled WGS sequence"/>
</dbReference>
<dbReference type="PANTHER" id="PTHR48182">
    <property type="entry name" value="PROTEIN SERAC1"/>
    <property type="match status" value="1"/>
</dbReference>
<proteinExistence type="predicted"/>
<dbReference type="InterPro" id="IPR052374">
    <property type="entry name" value="SERAC1"/>
</dbReference>
<accession>A0A4S2MZ78</accession>
<comment type="subcellular location">
    <subcellularLocation>
        <location evidence="2">Endoplasmic reticulum</location>
    </subcellularLocation>
    <subcellularLocation>
        <location evidence="3">Membrane</location>
    </subcellularLocation>
    <subcellularLocation>
        <location evidence="1">Mitochondrion</location>
    </subcellularLocation>
</comment>
<sequence>MPETYMFRAQGLPVETTERELKQMLSKEAGHEVNLCEVDLSVDPGEKYCTAIFGVKGQVPEYFQSLVKGTGRRDPITFKHCKSVVTVDADFYGFTQLYPPKKPILADIIAISGINGHAYGSWTARSGCTTMWLRDFFREDFPECRVMIYGYNANLRSNGLHTMLEYKRQLLTRIRDVRQGDVNTRPLIFICHSYGGLVVAQSLVEAKFQHSDPYYRDLIKAIYGIFFFGTPHKGMVVENLLEAMEATGVSQERIELVKSIESNCETLKEEVRRFINLCSNIKICTFTETEQTAKVVVKDGNWYRDLNGRSMTAVSKDSALLALPDTIEQKFPAEGDHSTMVKLGSKTHPTYKDVYWTLKDYLGSAATDVAKRFLPAFSALDLYAVGSNISVEFPKFTGRHKEMSQLNDTLVNTSSRKQIVVLQGMGGVGKSCIAVEFAKNNSYTSKWWIDCTSRQTVMASIIEIGQALLEHYIHLAGETEAVRLLGFGGFTTKRQIRVDETDEDRFILATLRWFQRTENRNWLLVLDNADEYETFDHRLCLTGCNHGAILITSRVEAMKSFASQSISVDEMPEDDSIKLFRAHSQRSSP</sequence>
<keyword evidence="6" id="KW-0472">Membrane</keyword>
<evidence type="ECO:0000259" key="7">
    <source>
        <dbReference type="Pfam" id="PF13191"/>
    </source>
</evidence>
<dbReference type="AlphaFoldDB" id="A0A4S2MZ78"/>
<dbReference type="InterPro" id="IPR029058">
    <property type="entry name" value="AB_hydrolase_fold"/>
</dbReference>
<dbReference type="OrthoDB" id="1658288at2759"/>
<dbReference type="Gene3D" id="3.40.50.300">
    <property type="entry name" value="P-loop containing nucleotide triphosphate hydrolases"/>
    <property type="match status" value="1"/>
</dbReference>
<dbReference type="Pfam" id="PF13191">
    <property type="entry name" value="AAA_16"/>
    <property type="match status" value="1"/>
</dbReference>
<dbReference type="GO" id="GO:0005783">
    <property type="term" value="C:endoplasmic reticulum"/>
    <property type="evidence" value="ECO:0007669"/>
    <property type="project" value="UniProtKB-SubCell"/>
</dbReference>
<protein>
    <recommendedName>
        <fullName evidence="7">Orc1-like AAA ATPase domain-containing protein</fullName>
    </recommendedName>
</protein>
<organism evidence="8 9">
    <name type="scientific">Ascodesmis nigricans</name>
    <dbReference type="NCBI Taxonomy" id="341454"/>
    <lineage>
        <taxon>Eukaryota</taxon>
        <taxon>Fungi</taxon>
        <taxon>Dikarya</taxon>
        <taxon>Ascomycota</taxon>
        <taxon>Pezizomycotina</taxon>
        <taxon>Pezizomycetes</taxon>
        <taxon>Pezizales</taxon>
        <taxon>Ascodesmidaceae</taxon>
        <taxon>Ascodesmis</taxon>
    </lineage>
</organism>